<feature type="repeat" description="TPR" evidence="1">
    <location>
        <begin position="378"/>
        <end position="411"/>
    </location>
</feature>
<protein>
    <submittedName>
        <fullName evidence="3">Uncharacterized protein</fullName>
    </submittedName>
</protein>
<dbReference type="AlphaFoldDB" id="A0A1R2CA78"/>
<dbReference type="SUPFAM" id="SSF81901">
    <property type="entry name" value="HCP-like"/>
    <property type="match status" value="1"/>
</dbReference>
<dbReference type="EMBL" id="MPUH01000222">
    <property type="protein sequence ID" value="OMJ85899.1"/>
    <property type="molecule type" value="Genomic_DNA"/>
</dbReference>
<evidence type="ECO:0000313" key="3">
    <source>
        <dbReference type="EMBL" id="OMJ85899.1"/>
    </source>
</evidence>
<feature type="region of interest" description="Disordered" evidence="2">
    <location>
        <begin position="1"/>
        <end position="27"/>
    </location>
</feature>
<reference evidence="3 4" key="1">
    <citation type="submission" date="2016-11" db="EMBL/GenBank/DDBJ databases">
        <title>The macronuclear genome of Stentor coeruleus: a giant cell with tiny introns.</title>
        <authorList>
            <person name="Slabodnick M."/>
            <person name="Ruby J.G."/>
            <person name="Reiff S.B."/>
            <person name="Swart E.C."/>
            <person name="Gosai S."/>
            <person name="Prabakaran S."/>
            <person name="Witkowska E."/>
            <person name="Larue G.E."/>
            <person name="Fisher S."/>
            <person name="Freeman R.M."/>
            <person name="Gunawardena J."/>
            <person name="Chu W."/>
            <person name="Stover N.A."/>
            <person name="Gregory B.D."/>
            <person name="Nowacki M."/>
            <person name="Derisi J."/>
            <person name="Roy S.W."/>
            <person name="Marshall W.F."/>
            <person name="Sood P."/>
        </authorList>
    </citation>
    <scope>NUCLEOTIDE SEQUENCE [LARGE SCALE GENOMIC DNA]</scope>
    <source>
        <strain evidence="3">WM001</strain>
    </source>
</reference>
<evidence type="ECO:0000256" key="2">
    <source>
        <dbReference type="SAM" id="MobiDB-lite"/>
    </source>
</evidence>
<keyword evidence="4" id="KW-1185">Reference proteome</keyword>
<dbReference type="Gene3D" id="1.25.40.10">
    <property type="entry name" value="Tetratricopeptide repeat domain"/>
    <property type="match status" value="1"/>
</dbReference>
<dbReference type="InterPro" id="IPR011990">
    <property type="entry name" value="TPR-like_helical_dom_sf"/>
</dbReference>
<sequence>MENKGVVDKNTKGNNIKTEENKRQKTCGDTKYVEVNEKKIRGNTKKIEENQKERNKITENTVEKEIVIKENIEREDKSDVSSIVEGDLKNEEYFDNLELDFDDNFPDSIPDETERVIDTLSDKMQNMKISFQMIELNKSLSEKSKEDIMLNSNFLQEVMGFLNIDINEIYSDILIKLKGVNQMRKFSELTNLINEVRESYKNSTFQKTKNKLKILCRILKLLKAVASQNNEEFIHVIEKLQHSDKDFINFDLSLQESMFFIQLKTFIDMKDYVKAFEHLEQLENFYIEDQNMLLEIYFYTSILFRVIGRKNEANKLFSDLLIIENNPYLQFLDARIRLEIAYNYLQEENHAQSLKKIQEVREFDLPKFGIFEDFYELIRIFTLLGHLEIKMGNYSQAFKDFSKACEFSDEFYDEDTVVVGFAKYYVADVLVNLVLGDKRPEAIMKREDAMCAYLEDAGLLYKQCIPILSKFLSPLSLELAEAYLSAGIFYYTISNFILSLKYLRLCKKIFILTQTFNYNFKYLCKWLNLVYKNSGNSKLFLKTYAFKKSIDLAKAYYKSKSLYQMKTHINKLNSNIIMIIQENINYNNFLADYGAFLSPLGKIIQFIRIKVFKAIEFINIYMELSKSYDIFLMIIAWHEPNFMIFEWHEKLFEFKLENTQIVNEKSFSFWEFNMSFAKVMMGLIKLGIEKKFIGLLEPDSFVVNQKRIIKIFAYCEEDLKNMGLWEGFLMRVMIESEEIEKTVYRNCNEVTENKLLKEDFINHDIEDLEINKKRQNISSFKETKIIAKNCFVPPEFIIKMNKSDDLKISLEGYYVFSFSLIMLSFLDKNFQHFIEEEYVDFLFNNENTKEFNSIVRRCLEKQNLNPLIKKIIIKTLRFDCSKRISPEKVLNLLDYYLKNKNIYGINFD</sequence>
<dbReference type="PROSITE" id="PS50005">
    <property type="entry name" value="TPR"/>
    <property type="match status" value="1"/>
</dbReference>
<proteinExistence type="predicted"/>
<name>A0A1R2CA78_9CILI</name>
<dbReference type="Proteomes" id="UP000187209">
    <property type="component" value="Unassembled WGS sequence"/>
</dbReference>
<evidence type="ECO:0000256" key="1">
    <source>
        <dbReference type="PROSITE-ProRule" id="PRU00339"/>
    </source>
</evidence>
<keyword evidence="1" id="KW-0802">TPR repeat</keyword>
<dbReference type="InterPro" id="IPR019734">
    <property type="entry name" value="TPR_rpt"/>
</dbReference>
<dbReference type="SUPFAM" id="SSF48452">
    <property type="entry name" value="TPR-like"/>
    <property type="match status" value="1"/>
</dbReference>
<accession>A0A1R2CA78</accession>
<evidence type="ECO:0000313" key="4">
    <source>
        <dbReference type="Proteomes" id="UP000187209"/>
    </source>
</evidence>
<gene>
    <name evidence="3" type="ORF">SteCoe_12674</name>
</gene>
<comment type="caution">
    <text evidence="3">The sequence shown here is derived from an EMBL/GenBank/DDBJ whole genome shotgun (WGS) entry which is preliminary data.</text>
</comment>
<organism evidence="3 4">
    <name type="scientific">Stentor coeruleus</name>
    <dbReference type="NCBI Taxonomy" id="5963"/>
    <lineage>
        <taxon>Eukaryota</taxon>
        <taxon>Sar</taxon>
        <taxon>Alveolata</taxon>
        <taxon>Ciliophora</taxon>
        <taxon>Postciliodesmatophora</taxon>
        <taxon>Heterotrichea</taxon>
        <taxon>Heterotrichida</taxon>
        <taxon>Stentoridae</taxon>
        <taxon>Stentor</taxon>
    </lineage>
</organism>